<dbReference type="SUPFAM" id="SSF53756">
    <property type="entry name" value="UDP-Glycosyltransferase/glycogen phosphorylase"/>
    <property type="match status" value="1"/>
</dbReference>
<evidence type="ECO:0000256" key="10">
    <source>
        <dbReference type="HAMAP-Rule" id="MF_00033"/>
    </source>
</evidence>
<feature type="binding site" evidence="10">
    <location>
        <position position="164"/>
    </location>
    <ligand>
        <name>UDP-N-acetyl-alpha-D-glucosamine</name>
        <dbReference type="ChEBI" id="CHEBI:57705"/>
    </ligand>
</feature>
<dbReference type="EMBL" id="JAEKNR010000242">
    <property type="protein sequence ID" value="MBJ7601343.1"/>
    <property type="molecule type" value="Genomic_DNA"/>
</dbReference>
<dbReference type="Proteomes" id="UP000612893">
    <property type="component" value="Unassembled WGS sequence"/>
</dbReference>
<dbReference type="Pfam" id="PF03033">
    <property type="entry name" value="Glyco_transf_28"/>
    <property type="match status" value="1"/>
</dbReference>
<dbReference type="GO" id="GO:0071555">
    <property type="term" value="P:cell wall organization"/>
    <property type="evidence" value="ECO:0007669"/>
    <property type="project" value="UniProtKB-KW"/>
</dbReference>
<evidence type="ECO:0000259" key="12">
    <source>
        <dbReference type="Pfam" id="PF04101"/>
    </source>
</evidence>
<comment type="catalytic activity">
    <reaction evidence="10">
        <text>di-trans,octa-cis-undecaprenyl diphospho-N-acetyl-alpha-D-muramoyl-L-alanyl-D-glutamyl-meso-2,6-diaminopimeloyl-D-alanyl-D-alanine + UDP-N-acetyl-alpha-D-glucosamine = di-trans,octa-cis-undecaprenyl diphospho-[N-acetyl-alpha-D-glucosaminyl-(1-&gt;4)]-N-acetyl-alpha-D-muramoyl-L-alanyl-D-glutamyl-meso-2,6-diaminopimeloyl-D-alanyl-D-alanine + UDP + H(+)</text>
        <dbReference type="Rhea" id="RHEA:31227"/>
        <dbReference type="ChEBI" id="CHEBI:15378"/>
        <dbReference type="ChEBI" id="CHEBI:57705"/>
        <dbReference type="ChEBI" id="CHEBI:58223"/>
        <dbReference type="ChEBI" id="CHEBI:61387"/>
        <dbReference type="ChEBI" id="CHEBI:61388"/>
        <dbReference type="EC" id="2.4.1.227"/>
    </reaction>
</comment>
<evidence type="ECO:0000256" key="7">
    <source>
        <dbReference type="ARBA" id="ARBA00023136"/>
    </source>
</evidence>
<dbReference type="Pfam" id="PF04101">
    <property type="entry name" value="Glyco_tran_28_C"/>
    <property type="match status" value="1"/>
</dbReference>
<dbReference type="RefSeq" id="WP_338205548.1">
    <property type="nucleotide sequence ID" value="NZ_JAEKNR010000242.1"/>
</dbReference>
<comment type="subcellular location">
    <subcellularLocation>
        <location evidence="10">Cell membrane</location>
        <topology evidence="10">Peripheral membrane protein</topology>
        <orientation evidence="10">Cytoplasmic side</orientation>
    </subcellularLocation>
</comment>
<dbReference type="InterPro" id="IPR004276">
    <property type="entry name" value="GlycoTrans_28_N"/>
</dbReference>
<keyword evidence="9 10" id="KW-0961">Cell wall biogenesis/degradation</keyword>
<evidence type="ECO:0000256" key="2">
    <source>
        <dbReference type="ARBA" id="ARBA00022618"/>
    </source>
</evidence>
<dbReference type="HAMAP" id="MF_00033">
    <property type="entry name" value="MurG"/>
    <property type="match status" value="1"/>
</dbReference>
<feature type="binding site" evidence="10">
    <location>
        <position position="279"/>
    </location>
    <ligand>
        <name>UDP-N-acetyl-alpha-D-glucosamine</name>
        <dbReference type="ChEBI" id="CHEBI:57705"/>
    </ligand>
</feature>
<reference evidence="13" key="1">
    <citation type="submission" date="2020-10" db="EMBL/GenBank/DDBJ databases">
        <title>Ca. Dormibacterota MAGs.</title>
        <authorList>
            <person name="Montgomery K."/>
        </authorList>
    </citation>
    <scope>NUCLEOTIDE SEQUENCE [LARGE SCALE GENOMIC DNA]</scope>
    <source>
        <strain evidence="13">SC8812_S17_10</strain>
    </source>
</reference>
<comment type="function">
    <text evidence="10">Cell wall formation. Catalyzes the transfer of a GlcNAc subunit on undecaprenyl-pyrophosphoryl-MurNAc-pentapeptide (lipid intermediate I) to form undecaprenyl-pyrophosphoryl-MurNAc-(pentapeptide)GlcNAc (lipid intermediate II).</text>
</comment>
<organism evidence="13 14">
    <name type="scientific">Candidatus Nephthysia bennettiae</name>
    <dbReference type="NCBI Taxonomy" id="3127016"/>
    <lineage>
        <taxon>Bacteria</taxon>
        <taxon>Bacillati</taxon>
        <taxon>Candidatus Dormiibacterota</taxon>
        <taxon>Candidatus Dormibacteria</taxon>
        <taxon>Candidatus Dormibacterales</taxon>
        <taxon>Candidatus Dormibacteraceae</taxon>
        <taxon>Candidatus Nephthysia</taxon>
    </lineage>
</organism>
<keyword evidence="2 10" id="KW-0132">Cell division</keyword>
<sequence>MRLLISGGGTGGHVLPALAVAQAFRVEHPDGELLMLGTRGGLEESLVPAAGFRLETLRVRGLDRDAPWKNLGLPWLLPTAVAGAVRVLDRFRPNVVLGVGGYAMAPGLAAARLRGVPYVLQVFEARGLANRLFRSGAAAASVTFPRDVEEFPTRRTVLTGYPLRPGFARATPRVPPERLLVMGGSQGARRLNRAVWGSLDELTRRFREVVHLTGRQGEAEARRLDRPGYAAIPFSTEVARLMRESDLVVCRAGVGACAEVTAVGLPAVLVPGTFGGAHQERNARDMVAAGAAVRIGDGELTPRTLVETLDSLAPDRLRAMAEASRALGRPDAARAVVRLLEEAAAP</sequence>
<feature type="binding site" evidence="10">
    <location>
        <begin position="10"/>
        <end position="12"/>
    </location>
    <ligand>
        <name>UDP-N-acetyl-alpha-D-glucosamine</name>
        <dbReference type="ChEBI" id="CHEBI:57705"/>
    </ligand>
</feature>
<name>A0A934KF04_9BACT</name>
<evidence type="ECO:0000256" key="4">
    <source>
        <dbReference type="ARBA" id="ARBA00022679"/>
    </source>
</evidence>
<feature type="binding site" evidence="10">
    <location>
        <position position="185"/>
    </location>
    <ligand>
        <name>UDP-N-acetyl-alpha-D-glucosamine</name>
        <dbReference type="ChEBI" id="CHEBI:57705"/>
    </ligand>
</feature>
<accession>A0A934KF04</accession>
<keyword evidence="3 10" id="KW-0328">Glycosyltransferase</keyword>
<dbReference type="PANTHER" id="PTHR21015:SF22">
    <property type="entry name" value="GLYCOSYLTRANSFERASE"/>
    <property type="match status" value="1"/>
</dbReference>
<dbReference type="CDD" id="cd03785">
    <property type="entry name" value="GT28_MurG"/>
    <property type="match status" value="1"/>
</dbReference>
<evidence type="ECO:0000256" key="8">
    <source>
        <dbReference type="ARBA" id="ARBA00023306"/>
    </source>
</evidence>
<dbReference type="GO" id="GO:0009252">
    <property type="term" value="P:peptidoglycan biosynthetic process"/>
    <property type="evidence" value="ECO:0007669"/>
    <property type="project" value="UniProtKB-UniRule"/>
</dbReference>
<comment type="similarity">
    <text evidence="10">Belongs to the glycosyltransferase 28 family. MurG subfamily.</text>
</comment>
<dbReference type="GO" id="GO:0008360">
    <property type="term" value="P:regulation of cell shape"/>
    <property type="evidence" value="ECO:0007669"/>
    <property type="project" value="UniProtKB-KW"/>
</dbReference>
<keyword evidence="5 10" id="KW-0133">Cell shape</keyword>
<evidence type="ECO:0000313" key="14">
    <source>
        <dbReference type="Proteomes" id="UP000612893"/>
    </source>
</evidence>
<evidence type="ECO:0000256" key="3">
    <source>
        <dbReference type="ARBA" id="ARBA00022676"/>
    </source>
</evidence>
<dbReference type="GO" id="GO:0005886">
    <property type="term" value="C:plasma membrane"/>
    <property type="evidence" value="ECO:0007669"/>
    <property type="project" value="UniProtKB-SubCell"/>
</dbReference>
<dbReference type="PANTHER" id="PTHR21015">
    <property type="entry name" value="UDP-N-ACETYLGLUCOSAMINE--N-ACETYLMURAMYL-(PENTAPEPTIDE) PYROPHOSPHORYL-UNDECAPRENOL N-ACETYLGLUCOSAMINE TRANSFERASE 1"/>
    <property type="match status" value="1"/>
</dbReference>
<dbReference type="InterPro" id="IPR006009">
    <property type="entry name" value="GlcNAc_MurG"/>
</dbReference>
<comment type="pathway">
    <text evidence="10">Cell wall biogenesis; peptidoglycan biosynthesis.</text>
</comment>
<comment type="caution">
    <text evidence="13">The sequence shown here is derived from an EMBL/GenBank/DDBJ whole genome shotgun (WGS) entry which is preliminary data.</text>
</comment>
<keyword evidence="4 10" id="KW-0808">Transferase</keyword>
<evidence type="ECO:0000256" key="6">
    <source>
        <dbReference type="ARBA" id="ARBA00022984"/>
    </source>
</evidence>
<keyword evidence="1 10" id="KW-1003">Cell membrane</keyword>
<evidence type="ECO:0000256" key="5">
    <source>
        <dbReference type="ARBA" id="ARBA00022960"/>
    </source>
</evidence>
<protein>
    <recommendedName>
        <fullName evidence="10">UDP-N-acetylglucosamine--N-acetylmuramyl-(pentapeptide) pyrophosphoryl-undecaprenol N-acetylglucosamine transferase</fullName>
        <ecNumber evidence="10">2.4.1.227</ecNumber>
    </recommendedName>
    <alternativeName>
        <fullName evidence="10">Undecaprenyl-PP-MurNAc-pentapeptide-UDPGlcNAc GlcNAc transferase</fullName>
    </alternativeName>
</protein>
<dbReference type="Gene3D" id="3.40.50.2000">
    <property type="entry name" value="Glycogen Phosphorylase B"/>
    <property type="match status" value="2"/>
</dbReference>
<comment type="caution">
    <text evidence="10">Lacks conserved residue(s) required for the propagation of feature annotation.</text>
</comment>
<evidence type="ECO:0000313" key="13">
    <source>
        <dbReference type="EMBL" id="MBJ7601343.1"/>
    </source>
</evidence>
<dbReference type="GO" id="GO:0051301">
    <property type="term" value="P:cell division"/>
    <property type="evidence" value="ECO:0007669"/>
    <property type="project" value="UniProtKB-KW"/>
</dbReference>
<proteinExistence type="inferred from homology"/>
<evidence type="ECO:0000259" key="11">
    <source>
        <dbReference type="Pfam" id="PF03033"/>
    </source>
</evidence>
<dbReference type="AlphaFoldDB" id="A0A934KF04"/>
<keyword evidence="6 10" id="KW-0573">Peptidoglycan synthesis</keyword>
<dbReference type="EC" id="2.4.1.227" evidence="10"/>
<evidence type="ECO:0000256" key="1">
    <source>
        <dbReference type="ARBA" id="ARBA00022475"/>
    </source>
</evidence>
<keyword evidence="14" id="KW-1185">Reference proteome</keyword>
<feature type="domain" description="Glycosyltransferase family 28 N-terminal" evidence="11">
    <location>
        <begin position="4"/>
        <end position="120"/>
    </location>
</feature>
<dbReference type="InterPro" id="IPR007235">
    <property type="entry name" value="Glyco_trans_28_C"/>
</dbReference>
<keyword evidence="8 10" id="KW-0131">Cell cycle</keyword>
<dbReference type="GO" id="GO:0050511">
    <property type="term" value="F:undecaprenyldiphospho-muramoylpentapeptide beta-N-acetylglucosaminyltransferase activity"/>
    <property type="evidence" value="ECO:0007669"/>
    <property type="project" value="UniProtKB-UniRule"/>
</dbReference>
<gene>
    <name evidence="10" type="primary">murG</name>
    <name evidence="13" type="ORF">JF922_25130</name>
</gene>
<feature type="domain" description="Glycosyl transferase family 28 C-terminal" evidence="12">
    <location>
        <begin position="179"/>
        <end position="333"/>
    </location>
</feature>
<keyword evidence="7 10" id="KW-0472">Membrane</keyword>
<evidence type="ECO:0000256" key="9">
    <source>
        <dbReference type="ARBA" id="ARBA00023316"/>
    </source>
</evidence>